<evidence type="ECO:0000256" key="7">
    <source>
        <dbReference type="ARBA" id="ARBA00022989"/>
    </source>
</evidence>
<protein>
    <recommendedName>
        <fullName evidence="9">Cellulose synthase catalytic subunit [UDP-forming]</fullName>
        <ecNumber evidence="9">2.4.1.12</ecNumber>
    </recommendedName>
</protein>
<dbReference type="PRINTS" id="PR01439">
    <property type="entry name" value="CELLSNTHASEA"/>
</dbReference>
<comment type="subcellular location">
    <subcellularLocation>
        <location evidence="9">Cell inner membrane</location>
    </subcellularLocation>
    <subcellularLocation>
        <location evidence="1">Endomembrane system</location>
        <topology evidence="1">Multi-pass membrane protein</topology>
    </subcellularLocation>
</comment>
<feature type="transmembrane region" description="Helical" evidence="9">
    <location>
        <begin position="424"/>
        <end position="443"/>
    </location>
</feature>
<comment type="cofactor">
    <cofactor evidence="9">
        <name>Mg(2+)</name>
        <dbReference type="ChEBI" id="CHEBI:18420"/>
    </cofactor>
</comment>
<dbReference type="EMBL" id="CP000663">
    <property type="protein sequence ID" value="ABP73024.1"/>
    <property type="molecule type" value="Genomic_DNA"/>
</dbReference>
<organism evidence="12">
    <name type="scientific">Cereibacter sphaeroides (strain ATCC 17025 / ATH 2.4.3)</name>
    <name type="common">Rhodobacter sphaeroides</name>
    <dbReference type="NCBI Taxonomy" id="349102"/>
    <lineage>
        <taxon>Bacteria</taxon>
        <taxon>Pseudomonadati</taxon>
        <taxon>Pseudomonadota</taxon>
        <taxon>Alphaproteobacteria</taxon>
        <taxon>Rhodobacterales</taxon>
        <taxon>Paracoccaceae</taxon>
        <taxon>Cereibacter</taxon>
    </lineage>
</organism>
<dbReference type="Gene3D" id="2.40.10.220">
    <property type="entry name" value="predicted glycosyltransferase like domains"/>
    <property type="match status" value="1"/>
</dbReference>
<dbReference type="Pfam" id="PF07238">
    <property type="entry name" value="PilZ"/>
    <property type="match status" value="1"/>
</dbReference>
<comment type="pathway">
    <text evidence="9">Glycan metabolism; bacterial cellulose biosynthesis.</text>
</comment>
<keyword evidence="6 9" id="KW-0812">Transmembrane</keyword>
<dbReference type="SUPFAM" id="SSF141371">
    <property type="entry name" value="PilZ domain-like"/>
    <property type="match status" value="1"/>
</dbReference>
<dbReference type="SUPFAM" id="SSF53448">
    <property type="entry name" value="Nucleotide-diphospho-sugar transferases"/>
    <property type="match status" value="1"/>
</dbReference>
<evidence type="ECO:0000256" key="8">
    <source>
        <dbReference type="ARBA" id="ARBA00023136"/>
    </source>
</evidence>
<feature type="region of interest" description="Disordered" evidence="10">
    <location>
        <begin position="737"/>
        <end position="778"/>
    </location>
</feature>
<evidence type="ECO:0000259" key="11">
    <source>
        <dbReference type="Pfam" id="PF07238"/>
    </source>
</evidence>
<dbReference type="GO" id="GO:0030244">
    <property type="term" value="P:cellulose biosynthetic process"/>
    <property type="evidence" value="ECO:0007669"/>
    <property type="project" value="UniProtKB-KW"/>
</dbReference>
<gene>
    <name evidence="12" type="ordered locus">Rsph17025_4173</name>
</gene>
<dbReference type="GO" id="GO:0006011">
    <property type="term" value="P:UDP-alpha-D-glucose metabolic process"/>
    <property type="evidence" value="ECO:0007669"/>
    <property type="project" value="InterPro"/>
</dbReference>
<dbReference type="GO" id="GO:0005886">
    <property type="term" value="C:plasma membrane"/>
    <property type="evidence" value="ECO:0007669"/>
    <property type="project" value="UniProtKB-SubCell"/>
</dbReference>
<keyword evidence="3 9" id="KW-0997">Cell inner membrane</keyword>
<evidence type="ECO:0000256" key="4">
    <source>
        <dbReference type="ARBA" id="ARBA00022676"/>
    </source>
</evidence>
<name>A4X060_CERS5</name>
<comment type="catalytic activity">
    <reaction evidence="9">
        <text>[(1-&gt;4)-beta-D-glucosyl](n) + UDP-alpha-D-glucose = [(1-&gt;4)-beta-D-glucosyl](n+1) + UDP + H(+)</text>
        <dbReference type="Rhea" id="RHEA:19929"/>
        <dbReference type="Rhea" id="RHEA-COMP:10033"/>
        <dbReference type="Rhea" id="RHEA-COMP:10034"/>
        <dbReference type="ChEBI" id="CHEBI:15378"/>
        <dbReference type="ChEBI" id="CHEBI:18246"/>
        <dbReference type="ChEBI" id="CHEBI:58223"/>
        <dbReference type="ChEBI" id="CHEBI:58885"/>
        <dbReference type="EC" id="2.4.1.12"/>
    </reaction>
</comment>
<feature type="transmembrane region" description="Helical" evidence="9">
    <location>
        <begin position="79"/>
        <end position="99"/>
    </location>
</feature>
<dbReference type="UniPathway" id="UPA00694"/>
<dbReference type="NCBIfam" id="TIGR03030">
    <property type="entry name" value="CelA"/>
    <property type="match status" value="1"/>
</dbReference>
<keyword evidence="7 9" id="KW-1133">Transmembrane helix</keyword>
<dbReference type="InterPro" id="IPR009875">
    <property type="entry name" value="PilZ_domain"/>
</dbReference>
<dbReference type="GO" id="GO:0016760">
    <property type="term" value="F:cellulose synthase (UDP-forming) activity"/>
    <property type="evidence" value="ECO:0007669"/>
    <property type="project" value="UniProtKB-EC"/>
</dbReference>
<evidence type="ECO:0000256" key="2">
    <source>
        <dbReference type="ARBA" id="ARBA00022475"/>
    </source>
</evidence>
<evidence type="ECO:0000256" key="6">
    <source>
        <dbReference type="ARBA" id="ARBA00022692"/>
    </source>
</evidence>
<dbReference type="HOGENOM" id="CLU_011907_0_0_5"/>
<keyword evidence="9" id="KW-0135">Cellulose biosynthesis</keyword>
<evidence type="ECO:0000256" key="9">
    <source>
        <dbReference type="RuleBase" id="RU365020"/>
    </source>
</evidence>
<dbReference type="InterPro" id="IPR050321">
    <property type="entry name" value="Glycosyltr_2/OpgH_subfam"/>
</dbReference>
<keyword evidence="4 9" id="KW-0328">Glycosyltransferase</keyword>
<reference evidence="12" key="1">
    <citation type="submission" date="2007-04" db="EMBL/GenBank/DDBJ databases">
        <title>Complete sequence of plasmid pRSPA02 of Rhodobacter sphaeroides ATCC 17025.</title>
        <authorList>
            <consortium name="US DOE Joint Genome Institute"/>
            <person name="Copeland A."/>
            <person name="Lucas S."/>
            <person name="Lapidus A."/>
            <person name="Barry K."/>
            <person name="Detter J.C."/>
            <person name="Glavina del Rio T."/>
            <person name="Hammon N."/>
            <person name="Israni S."/>
            <person name="Dalin E."/>
            <person name="Tice H."/>
            <person name="Pitluck S."/>
            <person name="Chertkov O."/>
            <person name="Brettin T."/>
            <person name="Bruce D."/>
            <person name="Han C."/>
            <person name="Schmutz J."/>
            <person name="Larimer F."/>
            <person name="Land M."/>
            <person name="Hauser L."/>
            <person name="Kyrpides N."/>
            <person name="Kim E."/>
            <person name="Richardson P."/>
            <person name="Mackenzie C."/>
            <person name="Choudhary M."/>
            <person name="Donohue T.J."/>
            <person name="Kaplan S."/>
        </authorList>
    </citation>
    <scope>NUCLEOTIDE SEQUENCE [LARGE SCALE GENOMIC DNA]</scope>
    <source>
        <strain evidence="12">ATCC 17025</strain>
        <plasmid evidence="12">pRSPA02</plasmid>
    </source>
</reference>
<keyword evidence="9" id="KW-0973">c-di-GMP</keyword>
<evidence type="ECO:0000256" key="1">
    <source>
        <dbReference type="ARBA" id="ARBA00004127"/>
    </source>
</evidence>
<evidence type="ECO:0000256" key="5">
    <source>
        <dbReference type="ARBA" id="ARBA00022679"/>
    </source>
</evidence>
<dbReference type="GO" id="GO:0035438">
    <property type="term" value="F:cyclic-di-GMP binding"/>
    <property type="evidence" value="ECO:0007669"/>
    <property type="project" value="InterPro"/>
</dbReference>
<sequence>MLPLVVLLSVPSDTLAQGLFGITTILIVALLKPFTWRSTPLRFLMLATAGMVVMRYWMWRLFETLPSWETPLSLTAAGMLFAVETYAIALFFLNALLLADPLKRGLPEQVPSERLPTVDILVPSYNEPVDLLAVTLAAARNIRYPPHLLRVVLCDDGGTDQKCASSDPEVARAAQERRRVLQALCERLGVSYLTRERNVSAKAGNLNAALERTGGEFVAVFDADHIPSSDFLARTVGFLVKDPRLFLVQTPHFFINRDPIQRNLGLPASCPAENEMFYALIQRGLDRWDGAFFCGSAALLRRTALEEVGGFSGKTITEDAETALDIHARGWNSLYVDRALIAGLQPETFSSFIRQRGRWAVGMMQILRLKNPIFRPGLSLAQRLCYYNSISYWFFPLVRLVFLLSPLLYLFFGLQIFVATFEEALVYTLTYLVVSFLVQNALFSRVRWPLISEIYEIAQTPYLLRATLGALLRPKGFRFEVTAKDETVADSFLSPIYRPLLALFLLMAAGVAAAGLRWFLLPDDRQVVLLVGGWALFNFLIAGLSLRAVVEQRQRRVAPRVDLNVKAILVPGEGETPLEVEVADASTYGARLRLPDAARPGLRLTIGQAVAFKPEIALLPQVSRMIRCELRSLQHEGPDLFLGLRFLPDQDPAARETVACLVFSDSRIWDRMRRRAFSGRGLVPGLGFVAWHAATTIPRTAYDLVRLSRTVPEEEETGKDESPAPHILAFGGELAAPILPVPDTGRKARGARKRRAEGLSGQDLEPAGESPAAGWTGG</sequence>
<dbReference type="PANTHER" id="PTHR43867">
    <property type="entry name" value="CELLULOSE SYNTHASE CATALYTIC SUBUNIT A [UDP-FORMING]"/>
    <property type="match status" value="1"/>
</dbReference>
<dbReference type="GO" id="GO:0012505">
    <property type="term" value="C:endomembrane system"/>
    <property type="evidence" value="ECO:0007669"/>
    <property type="project" value="UniProtKB-SubCell"/>
</dbReference>
<feature type="transmembrane region" description="Helical" evidence="9">
    <location>
        <begin position="14"/>
        <end position="31"/>
    </location>
</feature>
<keyword evidence="12" id="KW-0614">Plasmid</keyword>
<evidence type="ECO:0000256" key="10">
    <source>
        <dbReference type="SAM" id="MobiDB-lite"/>
    </source>
</evidence>
<dbReference type="PANTHER" id="PTHR43867:SF2">
    <property type="entry name" value="CELLULOSE SYNTHASE CATALYTIC SUBUNIT A [UDP-FORMING]"/>
    <property type="match status" value="1"/>
</dbReference>
<dbReference type="KEGG" id="rsq:Rsph17025_4173"/>
<feature type="transmembrane region" description="Helical" evidence="9">
    <location>
        <begin position="43"/>
        <end position="59"/>
    </location>
</feature>
<evidence type="ECO:0000313" key="12">
    <source>
        <dbReference type="EMBL" id="ABP73024.1"/>
    </source>
</evidence>
<evidence type="ECO:0000256" key="3">
    <source>
        <dbReference type="ARBA" id="ARBA00022519"/>
    </source>
</evidence>
<feature type="transmembrane region" description="Helical" evidence="9">
    <location>
        <begin position="500"/>
        <end position="521"/>
    </location>
</feature>
<proteinExistence type="predicted"/>
<dbReference type="CAZy" id="GT2">
    <property type="family name" value="Glycosyltransferase Family 2"/>
</dbReference>
<dbReference type="EC" id="2.4.1.12" evidence="9"/>
<dbReference type="Pfam" id="PF13641">
    <property type="entry name" value="Glyco_tranf_2_3"/>
    <property type="match status" value="1"/>
</dbReference>
<dbReference type="InterPro" id="IPR003919">
    <property type="entry name" value="Cell_synth_A"/>
</dbReference>
<dbReference type="Gene3D" id="3.90.550.10">
    <property type="entry name" value="Spore Coat Polysaccharide Biosynthesis Protein SpsA, Chain A"/>
    <property type="match status" value="1"/>
</dbReference>
<feature type="transmembrane region" description="Helical" evidence="9">
    <location>
        <begin position="392"/>
        <end position="418"/>
    </location>
</feature>
<feature type="domain" description="PilZ" evidence="11">
    <location>
        <begin position="554"/>
        <end position="663"/>
    </location>
</feature>
<comment type="function">
    <text evidence="9">Catalytic subunit of cellulose synthase. It polymerizes uridine 5'-diphosphate glucose to cellulose.</text>
</comment>
<dbReference type="CDD" id="cd06421">
    <property type="entry name" value="CESA_CelA_like"/>
    <property type="match status" value="1"/>
</dbReference>
<dbReference type="AlphaFoldDB" id="A4X060"/>
<keyword evidence="2 9" id="KW-1003">Cell membrane</keyword>
<dbReference type="InterPro" id="IPR029044">
    <property type="entry name" value="Nucleotide-diphossugar_trans"/>
</dbReference>
<geneLocation type="plasmid" evidence="12">
    <name>pRSPA02</name>
</geneLocation>
<keyword evidence="5 9" id="KW-0808">Transferase</keyword>
<keyword evidence="8 9" id="KW-0472">Membrane</keyword>
<feature type="transmembrane region" description="Helical" evidence="9">
    <location>
        <begin position="527"/>
        <end position="550"/>
    </location>
</feature>
<accession>A4X060</accession>